<sequence>MNVNLGVPYEAIVKKAIEKGYAGNQTEVIRQALLAYERTIDEEEVLLVNRGIELEMQEIREGKIKTKSLAQLKKKYGL</sequence>
<dbReference type="EMBL" id="JAGVWD010000030">
    <property type="protein sequence ID" value="MBS3057404.1"/>
    <property type="molecule type" value="Genomic_DNA"/>
</dbReference>
<comment type="caution">
    <text evidence="1">The sequence shown here is derived from an EMBL/GenBank/DDBJ whole genome shotgun (WGS) entry which is preliminary data.</text>
</comment>
<gene>
    <name evidence="1" type="ORF">J4415_02140</name>
</gene>
<dbReference type="AlphaFoldDB" id="A0A8T4KTZ8"/>
<reference evidence="1" key="2">
    <citation type="submission" date="2021-05" db="EMBL/GenBank/DDBJ databases">
        <title>Protein family content uncovers lineage relationships and bacterial pathway maintenance mechanisms in DPANN archaea.</title>
        <authorList>
            <person name="Castelle C.J."/>
            <person name="Meheust R."/>
            <person name="Jaffe A.L."/>
            <person name="Seitz K."/>
            <person name="Gong X."/>
            <person name="Baker B.J."/>
            <person name="Banfield J.F."/>
        </authorList>
    </citation>
    <scope>NUCLEOTIDE SEQUENCE</scope>
    <source>
        <strain evidence="1">RIFCSPHIGHO2_01_FULL_AR10_44_11</strain>
    </source>
</reference>
<proteinExistence type="predicted"/>
<name>A0A8T4KTZ8_9ARCH</name>
<evidence type="ECO:0000313" key="2">
    <source>
        <dbReference type="Proteomes" id="UP000677687"/>
    </source>
</evidence>
<evidence type="ECO:0008006" key="3">
    <source>
        <dbReference type="Google" id="ProtNLM"/>
    </source>
</evidence>
<accession>A0A8T4KTZ8</accession>
<reference evidence="1" key="1">
    <citation type="submission" date="2021-03" db="EMBL/GenBank/DDBJ databases">
        <authorList>
            <person name="Jaffe A."/>
        </authorList>
    </citation>
    <scope>NUCLEOTIDE SEQUENCE</scope>
    <source>
        <strain evidence="1">RIFCSPHIGHO2_01_FULL_AR10_44_11</strain>
    </source>
</reference>
<dbReference type="Proteomes" id="UP000677687">
    <property type="component" value="Unassembled WGS sequence"/>
</dbReference>
<protein>
    <recommendedName>
        <fullName evidence="3">Type II toxin-antitoxin system ParD family antitoxin</fullName>
    </recommendedName>
</protein>
<evidence type="ECO:0000313" key="1">
    <source>
        <dbReference type="EMBL" id="MBS3057404.1"/>
    </source>
</evidence>
<organism evidence="1 2">
    <name type="scientific">Candidatus Iainarchaeum sp</name>
    <dbReference type="NCBI Taxonomy" id="3101447"/>
    <lineage>
        <taxon>Archaea</taxon>
        <taxon>Candidatus Iainarchaeota</taxon>
        <taxon>Candidatus Iainarchaeia</taxon>
        <taxon>Candidatus Iainarchaeales</taxon>
        <taxon>Candidatus Iainarchaeaceae</taxon>
        <taxon>Candidatus Iainarchaeum</taxon>
    </lineage>
</organism>